<dbReference type="AlphaFoldDB" id="A0A0D2A732"/>
<evidence type="ECO:0000256" key="4">
    <source>
        <dbReference type="ARBA" id="ARBA00022490"/>
    </source>
</evidence>
<dbReference type="GO" id="GO:0070840">
    <property type="term" value="F:dynein complex binding"/>
    <property type="evidence" value="ECO:0007669"/>
    <property type="project" value="TreeGrafter"/>
</dbReference>
<evidence type="ECO:0000256" key="6">
    <source>
        <dbReference type="ARBA" id="ARBA00034687"/>
    </source>
</evidence>
<comment type="similarity">
    <text evidence="2">Belongs to the dynactin subunits 5/6 family. Dynactin subunit 6 subfamily.</text>
</comment>
<dbReference type="GO" id="GO:0005869">
    <property type="term" value="C:dynactin complex"/>
    <property type="evidence" value="ECO:0007669"/>
    <property type="project" value="InterPro"/>
</dbReference>
<dbReference type="Gene3D" id="2.160.10.10">
    <property type="entry name" value="Hexapeptide repeat proteins"/>
    <property type="match status" value="1"/>
</dbReference>
<dbReference type="Proteomes" id="UP000053259">
    <property type="component" value="Unassembled WGS sequence"/>
</dbReference>
<keyword evidence="10" id="KW-1185">Reference proteome</keyword>
<dbReference type="InterPro" id="IPR011004">
    <property type="entry name" value="Trimer_LpxA-like_sf"/>
</dbReference>
<evidence type="ECO:0000256" key="8">
    <source>
        <dbReference type="SAM" id="SignalP"/>
    </source>
</evidence>
<accession>A0A0D2A732</accession>
<evidence type="ECO:0000256" key="1">
    <source>
        <dbReference type="ARBA" id="ARBA00004245"/>
    </source>
</evidence>
<evidence type="ECO:0000256" key="2">
    <source>
        <dbReference type="ARBA" id="ARBA00007719"/>
    </source>
</evidence>
<dbReference type="InterPro" id="IPR001451">
    <property type="entry name" value="Hexapep"/>
</dbReference>
<organism evidence="9 10">
    <name type="scientific">Verruconis gallopava</name>
    <dbReference type="NCBI Taxonomy" id="253628"/>
    <lineage>
        <taxon>Eukaryota</taxon>
        <taxon>Fungi</taxon>
        <taxon>Dikarya</taxon>
        <taxon>Ascomycota</taxon>
        <taxon>Pezizomycotina</taxon>
        <taxon>Dothideomycetes</taxon>
        <taxon>Pleosporomycetidae</taxon>
        <taxon>Venturiales</taxon>
        <taxon>Sympoventuriaceae</taxon>
        <taxon>Verruconis</taxon>
    </lineage>
</organism>
<dbReference type="GO" id="GO:0007052">
    <property type="term" value="P:mitotic spindle organization"/>
    <property type="evidence" value="ECO:0007669"/>
    <property type="project" value="TreeGrafter"/>
</dbReference>
<feature type="region of interest" description="Disordered" evidence="7">
    <location>
        <begin position="50"/>
        <end position="96"/>
    </location>
</feature>
<dbReference type="PANTHER" id="PTHR13072">
    <property type="entry name" value="DYNACTIN 6"/>
    <property type="match status" value="1"/>
</dbReference>
<feature type="signal peptide" evidence="8">
    <location>
        <begin position="1"/>
        <end position="28"/>
    </location>
</feature>
<evidence type="ECO:0000256" key="3">
    <source>
        <dbReference type="ARBA" id="ARBA00016573"/>
    </source>
</evidence>
<proteinExistence type="inferred from homology"/>
<comment type="function">
    <text evidence="6">Part of the dynactin complex that activates the molecular motor dynein for ultra-processive transport along microtubules.</text>
</comment>
<evidence type="ECO:0000256" key="7">
    <source>
        <dbReference type="SAM" id="MobiDB-lite"/>
    </source>
</evidence>
<sequence>MLSTGARLAFEVLKMCLLFLSYVPAVWNEFMKCLSQGFVQGWLEAATPTSAKQISRPSRKEGHQKAVEQVGETEMSEAKPSRPASKRLSTVPAAPKPPANIDPSVIIANHATLAGVFPITIGPQAVLHPYAKVVAVAGPVEIGEGTVIAERAVIGINDEGSGKDDEDAGLGGRFVMLERDCIIESGAQVAAKLVGEGTFIDAFAVVGEGCVIGKFCKILPHARIAPNTVIEDFTIVYGQNKRRKDTTAISDPMILELRKAAHRKQLKTLQMLIPSNLAKWTT</sequence>
<dbReference type="RefSeq" id="XP_016212387.1">
    <property type="nucleotide sequence ID" value="XM_016359939.1"/>
</dbReference>
<keyword evidence="4" id="KW-0963">Cytoplasm</keyword>
<dbReference type="HOGENOM" id="CLU_085418_2_1_1"/>
<dbReference type="InterPro" id="IPR027777">
    <property type="entry name" value="DCTN6"/>
</dbReference>
<protein>
    <recommendedName>
        <fullName evidence="3">Dynactin subunit 6</fullName>
    </recommendedName>
</protein>
<evidence type="ECO:0000256" key="5">
    <source>
        <dbReference type="ARBA" id="ARBA00023212"/>
    </source>
</evidence>
<dbReference type="STRING" id="253628.A0A0D2A732"/>
<evidence type="ECO:0000313" key="9">
    <source>
        <dbReference type="EMBL" id="KIW02518.1"/>
    </source>
</evidence>
<feature type="chain" id="PRO_5002253401" description="Dynactin subunit 6" evidence="8">
    <location>
        <begin position="29"/>
        <end position="282"/>
    </location>
</feature>
<gene>
    <name evidence="9" type="ORF">PV09_06316</name>
</gene>
<dbReference type="SUPFAM" id="SSF51161">
    <property type="entry name" value="Trimeric LpxA-like enzymes"/>
    <property type="match status" value="1"/>
</dbReference>
<keyword evidence="5" id="KW-0206">Cytoskeleton</keyword>
<dbReference type="PANTHER" id="PTHR13072:SF0">
    <property type="entry name" value="DYNACTIN SUBUNIT 6"/>
    <property type="match status" value="1"/>
</dbReference>
<dbReference type="GeneID" id="27314289"/>
<dbReference type="EMBL" id="KN847549">
    <property type="protein sequence ID" value="KIW02518.1"/>
    <property type="molecule type" value="Genomic_DNA"/>
</dbReference>
<reference evidence="9 10" key="1">
    <citation type="submission" date="2015-01" db="EMBL/GenBank/DDBJ databases">
        <title>The Genome Sequence of Ochroconis gallopava CBS43764.</title>
        <authorList>
            <consortium name="The Broad Institute Genomics Platform"/>
            <person name="Cuomo C."/>
            <person name="de Hoog S."/>
            <person name="Gorbushina A."/>
            <person name="Stielow B."/>
            <person name="Teixiera M."/>
            <person name="Abouelleil A."/>
            <person name="Chapman S.B."/>
            <person name="Priest M."/>
            <person name="Young S.K."/>
            <person name="Wortman J."/>
            <person name="Nusbaum C."/>
            <person name="Birren B."/>
        </authorList>
    </citation>
    <scope>NUCLEOTIDE SEQUENCE [LARGE SCALE GENOMIC DNA]</scope>
    <source>
        <strain evidence="9 10">CBS 43764</strain>
    </source>
</reference>
<dbReference type="OrthoDB" id="2355at2759"/>
<keyword evidence="8" id="KW-0732">Signal</keyword>
<evidence type="ECO:0000313" key="10">
    <source>
        <dbReference type="Proteomes" id="UP000053259"/>
    </source>
</evidence>
<dbReference type="VEuPathDB" id="FungiDB:PV09_06316"/>
<comment type="subcellular location">
    <subcellularLocation>
        <location evidence="1">Cytoplasm</location>
        <location evidence="1">Cytoskeleton</location>
    </subcellularLocation>
</comment>
<name>A0A0D2A732_9PEZI</name>
<dbReference type="Pfam" id="PF00132">
    <property type="entry name" value="Hexapep"/>
    <property type="match status" value="1"/>
</dbReference>
<dbReference type="InParanoid" id="A0A0D2A732"/>